<accession>A0A8C6L0Z9</accession>
<dbReference type="GO" id="GO:0045596">
    <property type="term" value="P:negative regulation of cell differentiation"/>
    <property type="evidence" value="ECO:0007669"/>
    <property type="project" value="InterPro"/>
</dbReference>
<evidence type="ECO:0000256" key="8">
    <source>
        <dbReference type="ARBA" id="ARBA00023188"/>
    </source>
</evidence>
<dbReference type="AlphaFoldDB" id="A0A8C6L0Z9"/>
<keyword evidence="12" id="KW-1133">Transmembrane helix</keyword>
<keyword evidence="14" id="KW-1185">Reference proteome</keyword>
<sequence>VLYLYYFGYTVLMLLLSLRFWIQEGTCQHFYLIRPIPSDSLPVEVPKEDPDPFLDPKEKDLNETELRMVLGSHFDPDFMCGSPPEDHYEKEPEPGPKPSLPIPKEIQAMEFEVQFGMKQKSNRKLRRRLQQLLWVHTLCPVLYAWTDLGLRFWPRYLKSGSCYNKRSCSVPEGMMCRPAKATHLTFLRWLCPQRKMPLKCSWIPVLIPVISECRCACPNRD</sequence>
<dbReference type="InterPro" id="IPR029034">
    <property type="entry name" value="Cystine-knot_cytokine"/>
</dbReference>
<evidence type="ECO:0000256" key="7">
    <source>
        <dbReference type="ARBA" id="ARBA00023157"/>
    </source>
</evidence>
<feature type="glycosylation site" description="N-linked (GlcNAc...) asparagine" evidence="11">
    <location>
        <position position="62"/>
    </location>
</feature>
<feature type="disulfide bond" evidence="10">
    <location>
        <begin position="191"/>
        <end position="200"/>
    </location>
</feature>
<organism evidence="13 14">
    <name type="scientific">Nothobranchius furzeri</name>
    <name type="common">Turquoise killifish</name>
    <dbReference type="NCBI Taxonomy" id="105023"/>
    <lineage>
        <taxon>Eukaryota</taxon>
        <taxon>Metazoa</taxon>
        <taxon>Chordata</taxon>
        <taxon>Craniata</taxon>
        <taxon>Vertebrata</taxon>
        <taxon>Euteleostomi</taxon>
        <taxon>Actinopterygii</taxon>
        <taxon>Neopterygii</taxon>
        <taxon>Teleostei</taxon>
        <taxon>Neoteleostei</taxon>
        <taxon>Acanthomorphata</taxon>
        <taxon>Ovalentaria</taxon>
        <taxon>Atherinomorphae</taxon>
        <taxon>Cyprinodontiformes</taxon>
        <taxon>Nothobranchiidae</taxon>
        <taxon>Nothobranchius</taxon>
    </lineage>
</organism>
<evidence type="ECO:0000313" key="13">
    <source>
        <dbReference type="Ensembl" id="ENSNFUP00015013136.1"/>
    </source>
</evidence>
<dbReference type="Gene3D" id="1.10.287.520">
    <property type="entry name" value="Helix hairpin bin"/>
    <property type="match status" value="1"/>
</dbReference>
<dbReference type="GO" id="GO:0001649">
    <property type="term" value="P:osteoblast differentiation"/>
    <property type="evidence" value="ECO:0007669"/>
    <property type="project" value="TreeGrafter"/>
</dbReference>
<keyword evidence="12" id="KW-0812">Transmembrane</keyword>
<keyword evidence="5" id="KW-0732">Signal</keyword>
<feature type="disulfide bond" evidence="10">
    <location>
        <begin position="139"/>
        <end position="176"/>
    </location>
</feature>
<evidence type="ECO:0000256" key="3">
    <source>
        <dbReference type="ARBA" id="ARBA00022473"/>
    </source>
</evidence>
<feature type="transmembrane region" description="Helical" evidence="12">
    <location>
        <begin position="132"/>
        <end position="153"/>
    </location>
</feature>
<dbReference type="PANTHER" id="PTHR10494:SF5">
    <property type="entry name" value="NOGGIN"/>
    <property type="match status" value="1"/>
</dbReference>
<keyword evidence="3 9" id="KW-0217">Developmental protein</keyword>
<dbReference type="GO" id="GO:0009953">
    <property type="term" value="P:dorsal/ventral pattern formation"/>
    <property type="evidence" value="ECO:0007669"/>
    <property type="project" value="TreeGrafter"/>
</dbReference>
<evidence type="ECO:0000256" key="5">
    <source>
        <dbReference type="ARBA" id="ARBA00022729"/>
    </source>
</evidence>
<keyword evidence="6 9" id="KW-0221">Differentiation</keyword>
<dbReference type="Pfam" id="PF05806">
    <property type="entry name" value="Noggin"/>
    <property type="match status" value="1"/>
</dbReference>
<protein>
    <recommendedName>
        <fullName evidence="9">Noggin</fullName>
    </recommendedName>
</protein>
<dbReference type="GO" id="GO:0005615">
    <property type="term" value="C:extracellular space"/>
    <property type="evidence" value="ECO:0007669"/>
    <property type="project" value="TreeGrafter"/>
</dbReference>
<dbReference type="PANTHER" id="PTHR10494">
    <property type="entry name" value="BONE MORPHOGENETIC PROTEIN INHIBITOR, NOGGIN"/>
    <property type="match status" value="1"/>
</dbReference>
<dbReference type="Proteomes" id="UP000694548">
    <property type="component" value="Chromosome sgr12"/>
</dbReference>
<proteinExistence type="inferred from homology"/>
<dbReference type="InterPro" id="IPR008717">
    <property type="entry name" value="Noggin"/>
</dbReference>
<dbReference type="GO" id="GO:0051216">
    <property type="term" value="P:cartilage development"/>
    <property type="evidence" value="ECO:0007669"/>
    <property type="project" value="UniProtKB-UniRule"/>
</dbReference>
<feature type="disulfide bond" evidence="10">
    <location>
        <begin position="162"/>
        <end position="213"/>
    </location>
</feature>
<evidence type="ECO:0000256" key="4">
    <source>
        <dbReference type="ARBA" id="ARBA00022525"/>
    </source>
</evidence>
<feature type="transmembrane region" description="Helical" evidence="12">
    <location>
        <begin position="6"/>
        <end position="22"/>
    </location>
</feature>
<dbReference type="Ensembl" id="ENSNFUT00015013803.1">
    <property type="protein sequence ID" value="ENSNFUP00015013136.1"/>
    <property type="gene ID" value="ENSNFUG00015006451.1"/>
</dbReference>
<reference evidence="13" key="2">
    <citation type="submission" date="2025-08" db="UniProtKB">
        <authorList>
            <consortium name="Ensembl"/>
        </authorList>
    </citation>
    <scope>IDENTIFICATION</scope>
</reference>
<reference evidence="13" key="3">
    <citation type="submission" date="2025-09" db="UniProtKB">
        <authorList>
            <consortium name="Ensembl"/>
        </authorList>
    </citation>
    <scope>IDENTIFICATION</scope>
</reference>
<comment type="similarity">
    <text evidence="2 9">Belongs to the noggin family.</text>
</comment>
<feature type="disulfide bond" evidence="10">
    <location>
        <begin position="168"/>
        <end position="215"/>
    </location>
</feature>
<keyword evidence="7 10" id="KW-1015">Disulfide bond</keyword>
<comment type="subunit">
    <text evidence="9">Homodimer.</text>
</comment>
<evidence type="ECO:0000256" key="11">
    <source>
        <dbReference type="PIRSR" id="PIRSR008129-2"/>
    </source>
</evidence>
<name>A0A8C6L0Z9_NOTFU</name>
<keyword evidence="4 9" id="KW-0964">Secreted</keyword>
<evidence type="ECO:0000256" key="12">
    <source>
        <dbReference type="SAM" id="Phobius"/>
    </source>
</evidence>
<dbReference type="SUPFAM" id="SSF57501">
    <property type="entry name" value="Cystine-knot cytokines"/>
    <property type="match status" value="1"/>
</dbReference>
<gene>
    <name evidence="13" type="primary">NOG</name>
</gene>
<evidence type="ECO:0000256" key="10">
    <source>
        <dbReference type="PIRSR" id="PIRSR008129-1"/>
    </source>
</evidence>
<evidence type="ECO:0000256" key="9">
    <source>
        <dbReference type="PIRNR" id="PIRNR008129"/>
    </source>
</evidence>
<dbReference type="GO" id="GO:0030514">
    <property type="term" value="P:negative regulation of BMP signaling pathway"/>
    <property type="evidence" value="ECO:0007669"/>
    <property type="project" value="InterPro"/>
</dbReference>
<evidence type="ECO:0000256" key="6">
    <source>
        <dbReference type="ARBA" id="ARBA00022782"/>
    </source>
</evidence>
<keyword evidence="8 9" id="KW-0891">Chondrogenesis</keyword>
<evidence type="ECO:0000313" key="14">
    <source>
        <dbReference type="Proteomes" id="UP000694548"/>
    </source>
</evidence>
<keyword evidence="12" id="KW-0472">Membrane</keyword>
<dbReference type="Gene3D" id="2.10.90.10">
    <property type="entry name" value="Cystine-knot cytokines"/>
    <property type="match status" value="1"/>
</dbReference>
<comment type="subcellular location">
    <subcellularLocation>
        <location evidence="1 9">Secreted</location>
    </subcellularLocation>
</comment>
<reference evidence="13" key="1">
    <citation type="submission" date="2014-08" db="EMBL/GenBank/DDBJ databases">
        <authorList>
            <person name="Senf B."/>
            <person name="Petzold A."/>
            <person name="Downie B.R."/>
            <person name="Koch P."/>
            <person name="Platzer M."/>
        </authorList>
    </citation>
    <scope>NUCLEOTIDE SEQUENCE [LARGE SCALE GENOMIC DNA]</scope>
    <source>
        <strain evidence="13">GRZ</strain>
    </source>
</reference>
<dbReference type="GeneTree" id="ENSGT00390000006009"/>
<evidence type="ECO:0000256" key="2">
    <source>
        <dbReference type="ARBA" id="ARBA00007480"/>
    </source>
</evidence>
<evidence type="ECO:0000256" key="1">
    <source>
        <dbReference type="ARBA" id="ARBA00004613"/>
    </source>
</evidence>
<dbReference type="PIRSF" id="PIRSF008129">
    <property type="entry name" value="Noggin"/>
    <property type="match status" value="1"/>
</dbReference>